<evidence type="ECO:0000313" key="11">
    <source>
        <dbReference type="EMBL" id="CAB5072528.1"/>
    </source>
</evidence>
<evidence type="ECO:0000313" key="8">
    <source>
        <dbReference type="EMBL" id="CAB4692332.1"/>
    </source>
</evidence>
<evidence type="ECO:0000313" key="4">
    <source>
        <dbReference type="EMBL" id="CAB4329349.1"/>
    </source>
</evidence>
<dbReference type="PANTHER" id="PTHR48083:SF2">
    <property type="entry name" value="MEDIUM-CHAIN SPECIFIC ACYL-COA DEHYDROGENASE, MITOCHONDRIAL"/>
    <property type="match status" value="1"/>
</dbReference>
<dbReference type="EMBL" id="CAEZXY010000001">
    <property type="protein sequence ID" value="CAB4692332.1"/>
    <property type="molecule type" value="Genomic_DNA"/>
</dbReference>
<evidence type="ECO:0000313" key="9">
    <source>
        <dbReference type="EMBL" id="CAB4938770.1"/>
    </source>
</evidence>
<keyword evidence="2" id="KW-0560">Oxidoreductase</keyword>
<dbReference type="EMBL" id="CAEZVC010000001">
    <property type="protein sequence ID" value="CAB4610888.1"/>
    <property type="molecule type" value="Genomic_DNA"/>
</dbReference>
<dbReference type="GO" id="GO:0005737">
    <property type="term" value="C:cytoplasm"/>
    <property type="evidence" value="ECO:0007669"/>
    <property type="project" value="TreeGrafter"/>
</dbReference>
<evidence type="ECO:0000313" key="10">
    <source>
        <dbReference type="EMBL" id="CAB4988397.1"/>
    </source>
</evidence>
<dbReference type="EMBL" id="CAESAL010000001">
    <property type="protein sequence ID" value="CAB4329349.1"/>
    <property type="molecule type" value="Genomic_DNA"/>
</dbReference>
<evidence type="ECO:0000259" key="3">
    <source>
        <dbReference type="Pfam" id="PF00441"/>
    </source>
</evidence>
<reference evidence="10" key="1">
    <citation type="submission" date="2020-05" db="EMBL/GenBank/DDBJ databases">
        <authorList>
            <person name="Chiriac C."/>
            <person name="Salcher M."/>
            <person name="Ghai R."/>
            <person name="Kavagutti S V."/>
        </authorList>
    </citation>
    <scope>NUCLEOTIDE SEQUENCE</scope>
</reference>
<evidence type="ECO:0000313" key="7">
    <source>
        <dbReference type="EMBL" id="CAB4610888.1"/>
    </source>
</evidence>
<dbReference type="Gene3D" id="1.20.140.10">
    <property type="entry name" value="Butyryl-CoA Dehydrogenase, subunit A, domain 3"/>
    <property type="match status" value="1"/>
</dbReference>
<organism evidence="10">
    <name type="scientific">freshwater metagenome</name>
    <dbReference type="NCBI Taxonomy" id="449393"/>
    <lineage>
        <taxon>unclassified sequences</taxon>
        <taxon>metagenomes</taxon>
        <taxon>ecological metagenomes</taxon>
    </lineage>
</organism>
<dbReference type="GO" id="GO:0033539">
    <property type="term" value="P:fatty acid beta-oxidation using acyl-CoA dehydrogenase"/>
    <property type="evidence" value="ECO:0007669"/>
    <property type="project" value="TreeGrafter"/>
</dbReference>
<dbReference type="PANTHER" id="PTHR48083">
    <property type="entry name" value="MEDIUM-CHAIN SPECIFIC ACYL-COA DEHYDROGENASE, MITOCHONDRIAL-RELATED"/>
    <property type="match status" value="1"/>
</dbReference>
<dbReference type="GO" id="GO:0003995">
    <property type="term" value="F:acyl-CoA dehydrogenase activity"/>
    <property type="evidence" value="ECO:0007669"/>
    <property type="project" value="TreeGrafter"/>
</dbReference>
<protein>
    <submittedName>
        <fullName evidence="10">Unannotated protein</fullName>
    </submittedName>
</protein>
<gene>
    <name evidence="6" type="ORF">UFOPK1762_00044</name>
    <name evidence="7" type="ORF">UFOPK1906_00023</name>
    <name evidence="8" type="ORF">UFOPK2624_00050</name>
    <name evidence="4" type="ORF">UFOPK3331_00024</name>
    <name evidence="9" type="ORF">UFOPK3785_00028</name>
    <name evidence="10" type="ORF">UFOPK3927_01155</name>
    <name evidence="5" type="ORF">UFOPK4201_01149</name>
    <name evidence="11" type="ORF">UFOPK4371_00024</name>
</gene>
<dbReference type="EMBL" id="CAFBOK010000131">
    <property type="protein sequence ID" value="CAB4988397.1"/>
    <property type="molecule type" value="Genomic_DNA"/>
</dbReference>
<keyword evidence="1" id="KW-0285">Flavoprotein</keyword>
<feature type="domain" description="Acyl-CoA dehydrogenase/oxidase C-terminal" evidence="3">
    <location>
        <begin position="148"/>
        <end position="267"/>
    </location>
</feature>
<dbReference type="InterPro" id="IPR050741">
    <property type="entry name" value="Acyl-CoA_dehydrogenase"/>
</dbReference>
<dbReference type="EMBL" id="CAFBNJ010000001">
    <property type="protein sequence ID" value="CAB4938770.1"/>
    <property type="molecule type" value="Genomic_DNA"/>
</dbReference>
<dbReference type="AlphaFoldDB" id="A0A6J7N5G9"/>
<name>A0A6J7N5G9_9ZZZZ</name>
<dbReference type="EMBL" id="CAEUNJ010000047">
    <property type="protein sequence ID" value="CAB4371935.1"/>
    <property type="molecule type" value="Genomic_DNA"/>
</dbReference>
<dbReference type="InterPro" id="IPR036250">
    <property type="entry name" value="AcylCo_DH-like_C"/>
</dbReference>
<accession>A0A6J7N5G9</accession>
<evidence type="ECO:0000256" key="1">
    <source>
        <dbReference type="ARBA" id="ARBA00022630"/>
    </source>
</evidence>
<sequence>MNLDITPEQNTLASHASEAFRTGTIPPSSSSFTELCMVARESGRAASELRFVGFAFARLLGWRGGPDITVALDPDGHSCDHVPLAMTASTALVAARHGTVFTVDLQAAHRIAQPTLDDPQAGRIEFETAHIIDERAHDVAGVIPHAMTLVAAECVGAAEASLDASIARVSSRPIRGSVLGDQQVVRHRCSDMKIGVTQAWDAVLDAAAHIDRRGSAQEIRLAAARAKLIAVQRCLATTTEALRLAGGIGILEDESWHKWLRRVKAAEPLIISSRDLRSEIAGASLSRFR</sequence>
<proteinExistence type="predicted"/>
<dbReference type="EMBL" id="CAEZTY010000001">
    <property type="protein sequence ID" value="CAB4574511.1"/>
    <property type="molecule type" value="Genomic_DNA"/>
</dbReference>
<dbReference type="SUPFAM" id="SSF47203">
    <property type="entry name" value="Acyl-CoA dehydrogenase C-terminal domain-like"/>
    <property type="match status" value="1"/>
</dbReference>
<dbReference type="EMBL" id="CAFBRD010000001">
    <property type="protein sequence ID" value="CAB5072528.1"/>
    <property type="molecule type" value="Genomic_DNA"/>
</dbReference>
<dbReference type="InterPro" id="IPR009075">
    <property type="entry name" value="AcylCo_DH/oxidase_C"/>
</dbReference>
<evidence type="ECO:0000256" key="2">
    <source>
        <dbReference type="ARBA" id="ARBA00023002"/>
    </source>
</evidence>
<evidence type="ECO:0000313" key="6">
    <source>
        <dbReference type="EMBL" id="CAB4574511.1"/>
    </source>
</evidence>
<evidence type="ECO:0000313" key="5">
    <source>
        <dbReference type="EMBL" id="CAB4371935.1"/>
    </source>
</evidence>
<dbReference type="Pfam" id="PF00441">
    <property type="entry name" value="Acyl-CoA_dh_1"/>
    <property type="match status" value="1"/>
</dbReference>